<comment type="caution">
    <text evidence="1">The sequence shown here is derived from an EMBL/GenBank/DDBJ whole genome shotgun (WGS) entry which is preliminary data.</text>
</comment>
<dbReference type="RefSeq" id="WP_268679200.1">
    <property type="nucleotide sequence ID" value="NZ_JAPQMW010000012.1"/>
</dbReference>
<evidence type="ECO:0000313" key="2">
    <source>
        <dbReference type="Proteomes" id="UP001607125"/>
    </source>
</evidence>
<dbReference type="EMBL" id="JBIHSF010000008">
    <property type="protein sequence ID" value="MFH0261506.1"/>
    <property type="molecule type" value="Genomic_DNA"/>
</dbReference>
<reference evidence="1 2" key="1">
    <citation type="submission" date="2024-10" db="EMBL/GenBank/DDBJ databases">
        <authorList>
            <person name="Yibar A."/>
            <person name="Saticioglu I.B."/>
            <person name="Duman M."/>
            <person name="Ajmi N."/>
            <person name="Gurler F."/>
            <person name="Ay H."/>
            <person name="Onuk E."/>
            <person name="Guler S."/>
            <person name="Romalde J.L."/>
        </authorList>
    </citation>
    <scope>NUCLEOTIDE SEQUENCE [LARGE SCALE GENOMIC DNA]</scope>
    <source>
        <strain evidence="1 2">1-TCBS-B</strain>
    </source>
</reference>
<dbReference type="Proteomes" id="UP001607125">
    <property type="component" value="Unassembled WGS sequence"/>
</dbReference>
<proteinExistence type="predicted"/>
<organism evidence="1 2">
    <name type="scientific">Vibrio barjaei</name>
    <dbReference type="NCBI Taxonomy" id="1676683"/>
    <lineage>
        <taxon>Bacteria</taxon>
        <taxon>Pseudomonadati</taxon>
        <taxon>Pseudomonadota</taxon>
        <taxon>Gammaproteobacteria</taxon>
        <taxon>Vibrionales</taxon>
        <taxon>Vibrionaceae</taxon>
        <taxon>Vibrio</taxon>
    </lineage>
</organism>
<accession>A0ABW7IIT1</accession>
<keyword evidence="2" id="KW-1185">Reference proteome</keyword>
<gene>
    <name evidence="1" type="ORF">ACGRH2_13960</name>
</gene>
<sequence length="42" mass="4886">MKPWIKFIPLILLVTYFVTYDIMDQMGHDNPAQTTAQVESTK</sequence>
<evidence type="ECO:0000313" key="1">
    <source>
        <dbReference type="EMBL" id="MFH0261506.1"/>
    </source>
</evidence>
<protein>
    <submittedName>
        <fullName evidence="1">Uncharacterized protein</fullName>
    </submittedName>
</protein>
<name>A0ABW7IIT1_9VIBR</name>